<dbReference type="PRINTS" id="PR00364">
    <property type="entry name" value="DISEASERSIST"/>
</dbReference>
<dbReference type="EMBL" id="JACHJK010000009">
    <property type="protein sequence ID" value="MBB5929551.1"/>
    <property type="molecule type" value="Genomic_DNA"/>
</dbReference>
<sequence length="712" mass="75883">MHTAQSESPGGPRYGDHVDLRDGRFYGPVSLGASHPQPAGGPEVLSALPAAPVGFTGREAELAALLRGLRPPDGTAAPGPARPWAVTGLGGIGKTALALRAAHAARDAGWFSGGVLFLDLAGYDDAAVSPARAVASLLYALGVGSAHLPSEEVDQHALYLSRLATLADQGRRVLLLFDNVREPGQLPPLLPGSGAHRVVFTSRESHPSLPVRELSLGPLCPSDSSALIAEALHGDDRLEREADSVGELTVLCGHMPLALQIAAALLRHHRSRGRVASLVEELRSGHRPTGTLRGPGVDQYGRPLALAPVFEASMRRLTAGRARAMCLLAQIACADYDTDTAAVVTGLPASETLDVLDDLACAHLVTRDQPGDEGRERWHLHGLVRSYACARAATDPELVAAARTARARVRRHYGRQAAECARHMPSPVHDPSPDAVRRREAALAWFDGEHANLVAAVLWPEDDEPEARVGLALSLAGYLRWRRFFEDWIAVGRAARPLARRLGDERAEAAVCNQLGSALSRGGAAGEAIEPLTRAAHLFRRVGDPTGEGMAWNNLGLAQRRSGDPGLALATHTRARGRFRELGDRWNEGRAQHNIGLALDAGGHHAEAAAAFVLACELHRDHDRIYHGDSLSSLGWALYATGRTDEAIVALQEALRIRREYDNWYATGLTGSNLTLALEAAGRSAEAAEARAAADEACARAGTRAIVYGHHH</sequence>
<dbReference type="PANTHER" id="PTHR47691">
    <property type="entry name" value="REGULATOR-RELATED"/>
    <property type="match status" value="1"/>
</dbReference>
<dbReference type="Pfam" id="PF13181">
    <property type="entry name" value="TPR_8"/>
    <property type="match status" value="1"/>
</dbReference>
<dbReference type="SUPFAM" id="SSF48452">
    <property type="entry name" value="TPR-like"/>
    <property type="match status" value="1"/>
</dbReference>
<dbReference type="Proteomes" id="UP000585836">
    <property type="component" value="Unassembled WGS sequence"/>
</dbReference>
<evidence type="ECO:0000313" key="1">
    <source>
        <dbReference type="EMBL" id="MBB5929551.1"/>
    </source>
</evidence>
<comment type="caution">
    <text evidence="1">The sequence shown here is derived from an EMBL/GenBank/DDBJ whole genome shotgun (WGS) entry which is preliminary data.</text>
</comment>
<dbReference type="InterPro" id="IPR027417">
    <property type="entry name" value="P-loop_NTPase"/>
</dbReference>
<dbReference type="InterPro" id="IPR011990">
    <property type="entry name" value="TPR-like_helical_dom_sf"/>
</dbReference>
<dbReference type="Gene3D" id="3.40.50.300">
    <property type="entry name" value="P-loop containing nucleotide triphosphate hydrolases"/>
    <property type="match status" value="1"/>
</dbReference>
<organism evidence="1 2">
    <name type="scientific">Streptomyces echinatus</name>
    <dbReference type="NCBI Taxonomy" id="67293"/>
    <lineage>
        <taxon>Bacteria</taxon>
        <taxon>Bacillati</taxon>
        <taxon>Actinomycetota</taxon>
        <taxon>Actinomycetes</taxon>
        <taxon>Kitasatosporales</taxon>
        <taxon>Streptomycetaceae</taxon>
        <taxon>Streptomyces</taxon>
    </lineage>
</organism>
<keyword evidence="2" id="KW-1185">Reference proteome</keyword>
<gene>
    <name evidence="1" type="ORF">FHS34_005038</name>
</gene>
<dbReference type="InterPro" id="IPR019734">
    <property type="entry name" value="TPR_rpt"/>
</dbReference>
<dbReference type="AlphaFoldDB" id="A0A7W9UT08"/>
<reference evidence="1 2" key="1">
    <citation type="submission" date="2020-08" db="EMBL/GenBank/DDBJ databases">
        <title>Genomic Encyclopedia of Type Strains, Phase III (KMG-III): the genomes of soil and plant-associated and newly described type strains.</title>
        <authorList>
            <person name="Whitman W."/>
        </authorList>
    </citation>
    <scope>NUCLEOTIDE SEQUENCE [LARGE SCALE GENOMIC DNA]</scope>
    <source>
        <strain evidence="1 2">CECT 3313</strain>
    </source>
</reference>
<dbReference type="Gene3D" id="1.25.40.10">
    <property type="entry name" value="Tetratricopeptide repeat domain"/>
    <property type="match status" value="2"/>
</dbReference>
<protein>
    <submittedName>
        <fullName evidence="1">Tetratricopeptide (TPR) repeat protein</fullName>
    </submittedName>
</protein>
<dbReference type="RefSeq" id="WP_184969160.1">
    <property type="nucleotide sequence ID" value="NZ_JACHJK010000009.1"/>
</dbReference>
<dbReference type="SMART" id="SM00028">
    <property type="entry name" value="TPR"/>
    <property type="match status" value="4"/>
</dbReference>
<name>A0A7W9UT08_9ACTN</name>
<dbReference type="SUPFAM" id="SSF52540">
    <property type="entry name" value="P-loop containing nucleoside triphosphate hydrolases"/>
    <property type="match status" value="1"/>
</dbReference>
<evidence type="ECO:0000313" key="2">
    <source>
        <dbReference type="Proteomes" id="UP000585836"/>
    </source>
</evidence>
<dbReference type="PANTHER" id="PTHR47691:SF3">
    <property type="entry name" value="HTH-TYPE TRANSCRIPTIONAL REGULATOR RV0890C-RELATED"/>
    <property type="match status" value="1"/>
</dbReference>
<proteinExistence type="predicted"/>
<accession>A0A7W9UT08</accession>